<dbReference type="EC" id="1.-.-.-" evidence="2"/>
<sequence>MPAPGTPLRRLGFLTMGTFDPADPGPGHAFTLDLMVLGEELGLDSVWLRHRHLQPGISSPTAILAAATQRTSRIELGTAVTPLGWENPLRLAEDLGTVDVLSGGRLNPGFSTGRPMNFEAYRDALYPGTADAEEFGYERMERLLRALAGEQVSTLTGTRGVEVFSPRVEPHAPGLLRRTWFGAGSTRSAVWAGEHGLNLLSSSIVKAEPLEPGGPEVTDFATVQAAQVGAFRAAHPAGAAARASQGLVVVPTDSATAAQRSAYAAYAEARLPRTRAPQGPARMMFAPDLVGPAERIAEELYAHAGFRAVDEVVFALPFAFQPEDYRQILTDLATRLGPLLGWEPREPRETQT</sequence>
<evidence type="ECO:0000259" key="1">
    <source>
        <dbReference type="Pfam" id="PF00296"/>
    </source>
</evidence>
<keyword evidence="2" id="KW-0560">Oxidoreductase</keyword>
<dbReference type="GO" id="GO:0016491">
    <property type="term" value="F:oxidoreductase activity"/>
    <property type="evidence" value="ECO:0007669"/>
    <property type="project" value="UniProtKB-KW"/>
</dbReference>
<dbReference type="InterPro" id="IPR036661">
    <property type="entry name" value="Luciferase-like_sf"/>
</dbReference>
<dbReference type="Pfam" id="PF00296">
    <property type="entry name" value="Bac_luciferase"/>
    <property type="match status" value="1"/>
</dbReference>
<organism evidence="2 3">
    <name type="scientific">Kineococcus gynurae</name>
    <dbReference type="NCBI Taxonomy" id="452979"/>
    <lineage>
        <taxon>Bacteria</taxon>
        <taxon>Bacillati</taxon>
        <taxon>Actinomycetota</taxon>
        <taxon>Actinomycetes</taxon>
        <taxon>Kineosporiales</taxon>
        <taxon>Kineosporiaceae</taxon>
        <taxon>Kineococcus</taxon>
    </lineage>
</organism>
<feature type="domain" description="Luciferase-like" evidence="1">
    <location>
        <begin position="15"/>
        <end position="300"/>
    </location>
</feature>
<comment type="caution">
    <text evidence="2">The sequence shown here is derived from an EMBL/GenBank/DDBJ whole genome shotgun (WGS) entry which is preliminary data.</text>
</comment>
<gene>
    <name evidence="2" type="ORF">ACFFVI_05650</name>
</gene>
<dbReference type="Proteomes" id="UP001589748">
    <property type="component" value="Unassembled WGS sequence"/>
</dbReference>
<dbReference type="RefSeq" id="WP_380138331.1">
    <property type="nucleotide sequence ID" value="NZ_JBHLUI010000009.1"/>
</dbReference>
<protein>
    <submittedName>
        <fullName evidence="2">LLM class flavin-dependent oxidoreductase</fullName>
        <ecNumber evidence="2">1.-.-.-</ecNumber>
    </submittedName>
</protein>
<dbReference type="EMBL" id="JBHMDM010000003">
    <property type="protein sequence ID" value="MFB9376446.1"/>
    <property type="molecule type" value="Genomic_DNA"/>
</dbReference>
<dbReference type="InterPro" id="IPR011251">
    <property type="entry name" value="Luciferase-like_dom"/>
</dbReference>
<keyword evidence="3" id="KW-1185">Reference proteome</keyword>
<reference evidence="2 3" key="1">
    <citation type="submission" date="2024-09" db="EMBL/GenBank/DDBJ databases">
        <authorList>
            <person name="Sun Q."/>
            <person name="Mori K."/>
        </authorList>
    </citation>
    <scope>NUCLEOTIDE SEQUENCE [LARGE SCALE GENOMIC DNA]</scope>
    <source>
        <strain evidence="2 3">TISTR 1856</strain>
    </source>
</reference>
<dbReference type="PANTHER" id="PTHR30137">
    <property type="entry name" value="LUCIFERASE-LIKE MONOOXYGENASE"/>
    <property type="match status" value="1"/>
</dbReference>
<dbReference type="InterPro" id="IPR050766">
    <property type="entry name" value="Bact_Lucif_Oxidored"/>
</dbReference>
<accession>A0ABV5LQS7</accession>
<evidence type="ECO:0000313" key="2">
    <source>
        <dbReference type="EMBL" id="MFB9376446.1"/>
    </source>
</evidence>
<proteinExistence type="predicted"/>
<dbReference type="Gene3D" id="3.20.20.30">
    <property type="entry name" value="Luciferase-like domain"/>
    <property type="match status" value="1"/>
</dbReference>
<name>A0ABV5LQS7_9ACTN</name>
<evidence type="ECO:0000313" key="3">
    <source>
        <dbReference type="Proteomes" id="UP001589748"/>
    </source>
</evidence>
<dbReference type="SUPFAM" id="SSF51679">
    <property type="entry name" value="Bacterial luciferase-like"/>
    <property type="match status" value="1"/>
</dbReference>
<dbReference type="PANTHER" id="PTHR30137:SF15">
    <property type="entry name" value="BLL6902 PROTEIN"/>
    <property type="match status" value="1"/>
</dbReference>